<sequence>MAPLSSHGNRHTVPPQGSAVVSGSLQIHDHSSALYELMQMNSNWLRLVTASNSGLLSPVVAEEPDSATVTLLANNTSRDCEHSLGAIQNASAESNIQRPSRHPQVPMISTAAATDDATNKIKLKPTPEISPTALTTPQSEISTTAAGCLLAAGACGDGSSATTDVLLLLLLHPAKPLLLQTAKNSLNSPTTHIKRGPPASAQTVSRLSLTSQGANTRFAMSQAQKALEDAGLSSVHPLMKQGSFVAKQQPSRERAG</sequence>
<protein>
    <submittedName>
        <fullName evidence="2">Uncharacterized protein</fullName>
    </submittedName>
</protein>
<proteinExistence type="predicted"/>
<comment type="caution">
    <text evidence="2">The sequence shown here is derived from an EMBL/GenBank/DDBJ whole genome shotgun (WGS) entry which is preliminary data.</text>
</comment>
<feature type="region of interest" description="Disordered" evidence="1">
    <location>
        <begin position="1"/>
        <end position="21"/>
    </location>
</feature>
<accession>A0A250XJS3</accession>
<organism evidence="2 3">
    <name type="scientific">Chlamydomonas eustigma</name>
    <dbReference type="NCBI Taxonomy" id="1157962"/>
    <lineage>
        <taxon>Eukaryota</taxon>
        <taxon>Viridiplantae</taxon>
        <taxon>Chlorophyta</taxon>
        <taxon>core chlorophytes</taxon>
        <taxon>Chlorophyceae</taxon>
        <taxon>CS clade</taxon>
        <taxon>Chlamydomonadales</taxon>
        <taxon>Chlamydomonadaceae</taxon>
        <taxon>Chlamydomonas</taxon>
    </lineage>
</organism>
<dbReference type="AlphaFoldDB" id="A0A250XJS3"/>
<name>A0A250XJS3_9CHLO</name>
<dbReference type="Proteomes" id="UP000232323">
    <property type="component" value="Unassembled WGS sequence"/>
</dbReference>
<dbReference type="EMBL" id="BEGY01000095">
    <property type="protein sequence ID" value="GAX83283.1"/>
    <property type="molecule type" value="Genomic_DNA"/>
</dbReference>
<reference evidence="2 3" key="1">
    <citation type="submission" date="2017-08" db="EMBL/GenBank/DDBJ databases">
        <title>Acidophilic green algal genome provides insights into adaptation to an acidic environment.</title>
        <authorList>
            <person name="Hirooka S."/>
            <person name="Hirose Y."/>
            <person name="Kanesaki Y."/>
            <person name="Higuchi S."/>
            <person name="Fujiwara T."/>
            <person name="Onuma R."/>
            <person name="Era A."/>
            <person name="Ohbayashi R."/>
            <person name="Uzuka A."/>
            <person name="Nozaki H."/>
            <person name="Yoshikawa H."/>
            <person name="Miyagishima S.Y."/>
        </authorList>
    </citation>
    <scope>NUCLEOTIDE SEQUENCE [LARGE SCALE GENOMIC DNA]</scope>
    <source>
        <strain evidence="2 3">NIES-2499</strain>
    </source>
</reference>
<evidence type="ECO:0000313" key="2">
    <source>
        <dbReference type="EMBL" id="GAX83283.1"/>
    </source>
</evidence>
<gene>
    <name evidence="2" type="ORF">CEUSTIGMA_g10709.t1</name>
</gene>
<keyword evidence="3" id="KW-1185">Reference proteome</keyword>
<evidence type="ECO:0000256" key="1">
    <source>
        <dbReference type="SAM" id="MobiDB-lite"/>
    </source>
</evidence>
<evidence type="ECO:0000313" key="3">
    <source>
        <dbReference type="Proteomes" id="UP000232323"/>
    </source>
</evidence>